<organism evidence="2 3">
    <name type="scientific">Lactuca virosa</name>
    <dbReference type="NCBI Taxonomy" id="75947"/>
    <lineage>
        <taxon>Eukaryota</taxon>
        <taxon>Viridiplantae</taxon>
        <taxon>Streptophyta</taxon>
        <taxon>Embryophyta</taxon>
        <taxon>Tracheophyta</taxon>
        <taxon>Spermatophyta</taxon>
        <taxon>Magnoliopsida</taxon>
        <taxon>eudicotyledons</taxon>
        <taxon>Gunneridae</taxon>
        <taxon>Pentapetalae</taxon>
        <taxon>asterids</taxon>
        <taxon>campanulids</taxon>
        <taxon>Asterales</taxon>
        <taxon>Asteraceae</taxon>
        <taxon>Cichorioideae</taxon>
        <taxon>Cichorieae</taxon>
        <taxon>Lactucinae</taxon>
        <taxon>Lactuca</taxon>
    </lineage>
</organism>
<dbReference type="InterPro" id="IPR017451">
    <property type="entry name" value="F-box-assoc_interact_dom"/>
</dbReference>
<dbReference type="SUPFAM" id="SSF81383">
    <property type="entry name" value="F-box domain"/>
    <property type="match status" value="1"/>
</dbReference>
<name>A0AAU9P3C9_9ASTR</name>
<proteinExistence type="predicted"/>
<dbReference type="InterPro" id="IPR036047">
    <property type="entry name" value="F-box-like_dom_sf"/>
</dbReference>
<dbReference type="InterPro" id="IPR001810">
    <property type="entry name" value="F-box_dom"/>
</dbReference>
<keyword evidence="3" id="KW-1185">Reference proteome</keyword>
<evidence type="ECO:0000259" key="1">
    <source>
        <dbReference type="PROSITE" id="PS50181"/>
    </source>
</evidence>
<dbReference type="SMART" id="SM00256">
    <property type="entry name" value="FBOX"/>
    <property type="match status" value="1"/>
</dbReference>
<comment type="caution">
    <text evidence="2">The sequence shown here is derived from an EMBL/GenBank/DDBJ whole genome shotgun (WGS) entry which is preliminary data.</text>
</comment>
<accession>A0AAU9P3C9</accession>
<dbReference type="Pfam" id="PF00646">
    <property type="entry name" value="F-box"/>
    <property type="match status" value="1"/>
</dbReference>
<dbReference type="NCBIfam" id="TIGR01640">
    <property type="entry name" value="F_box_assoc_1"/>
    <property type="match status" value="1"/>
</dbReference>
<dbReference type="EMBL" id="CAKMRJ010005523">
    <property type="protein sequence ID" value="CAH1444700.1"/>
    <property type="molecule type" value="Genomic_DNA"/>
</dbReference>
<evidence type="ECO:0000313" key="2">
    <source>
        <dbReference type="EMBL" id="CAH1444700.1"/>
    </source>
</evidence>
<dbReference type="Proteomes" id="UP001157418">
    <property type="component" value="Unassembled WGS sequence"/>
</dbReference>
<evidence type="ECO:0000313" key="3">
    <source>
        <dbReference type="Proteomes" id="UP001157418"/>
    </source>
</evidence>
<dbReference type="PROSITE" id="PS50181">
    <property type="entry name" value="FBOX"/>
    <property type="match status" value="1"/>
</dbReference>
<feature type="domain" description="F-box" evidence="1">
    <location>
        <begin position="17"/>
        <end position="62"/>
    </location>
</feature>
<sequence length="400" mass="46500">MPPSTTTKTKKIMSFLDSCMEDLPVHVMDNILSRLPIKTIIRCKCVCKKWLDHISDSYFANIQLSRSPTGLMIHSENNKFGHPSPGLLNWIEVEDKFDHHHLHHDPVMNLDLNLTSIFQKSQIKLVGSVNGLLCLWQYAPESDNTYICNPITREYMILPRQQYYRESIAIIVYCFGVGSLTREYKVIRIFQGNIPHDPTSKSRPSLVEAEVYTLGTGEWRSLGHAPYLLKGFHGPFLNGHAHWIVVDEDSPEKLCAFDFDNETFELFPSPPSEARDKSWIYKSVGVLKGCLCQCDTYDSKFTVWVMKEYGIKKSWYKELVMQQSINPNHDLLTMETMYIIKGLKDGTILMASCRSNLHAYCPRRKIVIDTERFDYNMEGYTYRPSFHRLHNFKHERVHKF</sequence>
<dbReference type="PANTHER" id="PTHR31672">
    <property type="entry name" value="BNACNNG10540D PROTEIN"/>
    <property type="match status" value="1"/>
</dbReference>
<dbReference type="InterPro" id="IPR050796">
    <property type="entry name" value="SCF_F-box_component"/>
</dbReference>
<dbReference type="InterPro" id="IPR006527">
    <property type="entry name" value="F-box-assoc_dom_typ1"/>
</dbReference>
<protein>
    <recommendedName>
        <fullName evidence="1">F-box domain-containing protein</fullName>
    </recommendedName>
</protein>
<gene>
    <name evidence="2" type="ORF">LVIROSA_LOCUS30511</name>
</gene>
<dbReference type="Gene3D" id="1.20.1280.50">
    <property type="match status" value="1"/>
</dbReference>
<dbReference type="Pfam" id="PF07734">
    <property type="entry name" value="FBA_1"/>
    <property type="match status" value="1"/>
</dbReference>
<reference evidence="2 3" key="1">
    <citation type="submission" date="2022-01" db="EMBL/GenBank/DDBJ databases">
        <authorList>
            <person name="Xiong W."/>
            <person name="Schranz E."/>
        </authorList>
    </citation>
    <scope>NUCLEOTIDE SEQUENCE [LARGE SCALE GENOMIC DNA]</scope>
</reference>
<dbReference type="CDD" id="cd22157">
    <property type="entry name" value="F-box_AtFBW1-like"/>
    <property type="match status" value="1"/>
</dbReference>
<dbReference type="AlphaFoldDB" id="A0AAU9P3C9"/>
<dbReference type="PANTHER" id="PTHR31672:SF13">
    <property type="entry name" value="F-BOX PROTEIN CPR30-LIKE"/>
    <property type="match status" value="1"/>
</dbReference>